<feature type="region of interest" description="Disordered" evidence="1">
    <location>
        <begin position="337"/>
        <end position="385"/>
    </location>
</feature>
<protein>
    <recommendedName>
        <fullName evidence="4">THUMP domain-containing protein</fullName>
    </recommendedName>
</protein>
<dbReference type="VEuPathDB" id="ToxoDB:TGDOM2_233830"/>
<dbReference type="PANTHER" id="PTHR13452">
    <property type="entry name" value="THUMP DOMAIN CONTAINING PROTEIN 1-RELATED"/>
    <property type="match status" value="1"/>
</dbReference>
<dbReference type="PANTHER" id="PTHR13452:SF10">
    <property type="entry name" value="THUMP DOMAIN-CONTAINING PROTEIN 1"/>
    <property type="match status" value="1"/>
</dbReference>
<evidence type="ECO:0000313" key="3">
    <source>
        <dbReference type="Proteomes" id="UP000028837"/>
    </source>
</evidence>
<organism evidence="2 3">
    <name type="scientific">Toxoplasma gondii GAB2-2007-GAL-DOM2</name>
    <dbReference type="NCBI Taxonomy" id="1130820"/>
    <lineage>
        <taxon>Eukaryota</taxon>
        <taxon>Sar</taxon>
        <taxon>Alveolata</taxon>
        <taxon>Apicomplexa</taxon>
        <taxon>Conoidasida</taxon>
        <taxon>Coccidia</taxon>
        <taxon>Eucoccidiorida</taxon>
        <taxon>Eimeriorina</taxon>
        <taxon>Sarcocystidae</taxon>
        <taxon>Toxoplasma</taxon>
    </lineage>
</organism>
<feature type="region of interest" description="Disordered" evidence="1">
    <location>
        <begin position="1"/>
        <end position="26"/>
    </location>
</feature>
<gene>
    <name evidence="2" type="ORF">TGDOM2_233830</name>
</gene>
<dbReference type="CDD" id="cd11717">
    <property type="entry name" value="THUMP_THUMPD1_like"/>
    <property type="match status" value="1"/>
</dbReference>
<dbReference type="GO" id="GO:0006400">
    <property type="term" value="P:tRNA modification"/>
    <property type="evidence" value="ECO:0007669"/>
    <property type="project" value="InterPro"/>
</dbReference>
<dbReference type="AlphaFoldDB" id="A0A086KX25"/>
<proteinExistence type="predicted"/>
<dbReference type="Gene3D" id="3.30.2300.10">
    <property type="entry name" value="THUMP superfamily"/>
    <property type="match status" value="1"/>
</dbReference>
<evidence type="ECO:0000313" key="2">
    <source>
        <dbReference type="EMBL" id="KFG48943.1"/>
    </source>
</evidence>
<feature type="region of interest" description="Disordered" evidence="1">
    <location>
        <begin position="176"/>
        <end position="257"/>
    </location>
</feature>
<feature type="compositionally biased region" description="Basic and acidic residues" evidence="1">
    <location>
        <begin position="179"/>
        <end position="192"/>
    </location>
</feature>
<dbReference type="InterPro" id="IPR040183">
    <property type="entry name" value="THUMPD1-like"/>
</dbReference>
<comment type="caution">
    <text evidence="2">The sequence shown here is derived from an EMBL/GenBank/DDBJ whole genome shotgun (WGS) entry which is preliminary data.</text>
</comment>
<feature type="compositionally biased region" description="Low complexity" evidence="1">
    <location>
        <begin position="359"/>
        <end position="374"/>
    </location>
</feature>
<evidence type="ECO:0000256" key="1">
    <source>
        <dbReference type="SAM" id="MobiDB-lite"/>
    </source>
</evidence>
<feature type="compositionally biased region" description="Basic and acidic residues" evidence="1">
    <location>
        <begin position="225"/>
        <end position="252"/>
    </location>
</feature>
<feature type="compositionally biased region" description="Basic and acidic residues" evidence="1">
    <location>
        <begin position="1"/>
        <end position="12"/>
    </location>
</feature>
<reference evidence="2 3" key="1">
    <citation type="submission" date="2014-02" db="EMBL/GenBank/DDBJ databases">
        <authorList>
            <person name="Sibley D."/>
            <person name="Venepally P."/>
            <person name="Karamycheva S."/>
            <person name="Hadjithomas M."/>
            <person name="Khan A."/>
            <person name="Brunk B."/>
            <person name="Roos D."/>
            <person name="Caler E."/>
            <person name="Lorenzi H."/>
        </authorList>
    </citation>
    <scope>NUCLEOTIDE SEQUENCE [LARGE SCALE GENOMIC DNA]</scope>
    <source>
        <strain evidence="2 3">GAB2-2007-GAL-DOM2</strain>
    </source>
</reference>
<dbReference type="EMBL" id="AHZU02000064">
    <property type="protein sequence ID" value="KFG48943.1"/>
    <property type="molecule type" value="Genomic_DNA"/>
</dbReference>
<evidence type="ECO:0008006" key="4">
    <source>
        <dbReference type="Google" id="ProtNLM"/>
    </source>
</evidence>
<dbReference type="Proteomes" id="UP000028837">
    <property type="component" value="Unassembled WGS sequence"/>
</dbReference>
<accession>A0A086KX25</accession>
<name>A0A086KX25_TOXGO</name>
<sequence>MKRSGARGDGRGDGASFSEKRRRLNVEQRQGCKGVFLTTNTGDRHAIREFMNLMNQFLPEDDSRKPEMSTERGAADEVTDALASELATLREGQRRFIPMKDLLKGAIFIRFTREEDIPSEILHGLMERMVAQPGVFSCRHIARIIPVDATAPPTVAGLLSIVRPLIAKQMLHSRAARRSAADGDGREEDRGDAPAGSERTPKAAEGAASAGERNAVSTEAGESQGDAKGDETADPVKDVGGRPSEKRGKETEQGDNLEGEVVSTWSCQYTSRGFDTVKKQVVLDLLAEEVGSAYKVNIRESEFSIVVECNPIFFGASIVRDYGKFFRYNMHRCCHPEEGKESSSGQTPGEGPESSAPPTAETDASDAHAAAPETGGQCGVETGNK</sequence>
<dbReference type="GO" id="GO:0003723">
    <property type="term" value="F:RNA binding"/>
    <property type="evidence" value="ECO:0007669"/>
    <property type="project" value="InterPro"/>
</dbReference>
<dbReference type="OrthoDB" id="367221at2759"/>